<evidence type="ECO:0000259" key="9">
    <source>
        <dbReference type="Pfam" id="PF13098"/>
    </source>
</evidence>
<dbReference type="NCBIfam" id="NF008129">
    <property type="entry name" value="PRK10877.1"/>
    <property type="match status" value="1"/>
</dbReference>
<dbReference type="Pfam" id="PF10411">
    <property type="entry name" value="DsbC_N"/>
    <property type="match status" value="1"/>
</dbReference>
<keyword evidence="11" id="KW-1185">Reference proteome</keyword>
<evidence type="ECO:0000256" key="2">
    <source>
        <dbReference type="ARBA" id="ARBA00009813"/>
    </source>
</evidence>
<keyword evidence="10" id="KW-0413">Isomerase</keyword>
<keyword evidence="5" id="KW-1015">Disulfide bond</keyword>
<dbReference type="Gene3D" id="3.10.450.70">
    <property type="entry name" value="Disulphide bond isomerase, DsbC/G, N-terminal"/>
    <property type="match status" value="1"/>
</dbReference>
<dbReference type="InterPro" id="IPR009094">
    <property type="entry name" value="DiS-bond_isomerase_DsbC/G_N_sf"/>
</dbReference>
<feature type="signal peptide" evidence="7">
    <location>
        <begin position="1"/>
        <end position="17"/>
    </location>
</feature>
<dbReference type="PROSITE" id="PS00194">
    <property type="entry name" value="THIOREDOXIN_1"/>
    <property type="match status" value="1"/>
</dbReference>
<dbReference type="InterPro" id="IPR012336">
    <property type="entry name" value="Thioredoxin-like_fold"/>
</dbReference>
<dbReference type="SUPFAM" id="SSF54423">
    <property type="entry name" value="DsbC/DsbG N-terminal domain-like"/>
    <property type="match status" value="1"/>
</dbReference>
<dbReference type="InterPro" id="IPR033954">
    <property type="entry name" value="DiS-bond_Isoase_DsbC/G"/>
</dbReference>
<dbReference type="InterPro" id="IPR051470">
    <property type="entry name" value="Thiol:disulfide_interchange"/>
</dbReference>
<dbReference type="InterPro" id="IPR018950">
    <property type="entry name" value="DiS-bond_isomerase_DsbC/G_N"/>
</dbReference>
<keyword evidence="6 7" id="KW-0676">Redox-active center</keyword>
<evidence type="ECO:0000256" key="7">
    <source>
        <dbReference type="RuleBase" id="RU364038"/>
    </source>
</evidence>
<dbReference type="InterPro" id="IPR036249">
    <property type="entry name" value="Thioredoxin-like_sf"/>
</dbReference>
<gene>
    <name evidence="10" type="ORF">B1199_02615</name>
</gene>
<dbReference type="Pfam" id="PF13098">
    <property type="entry name" value="Thioredoxin_2"/>
    <property type="match status" value="1"/>
</dbReference>
<dbReference type="GO" id="GO:0016853">
    <property type="term" value="F:isomerase activity"/>
    <property type="evidence" value="ECO:0007669"/>
    <property type="project" value="UniProtKB-KW"/>
</dbReference>
<comment type="caution">
    <text evidence="10">The sequence shown here is derived from an EMBL/GenBank/DDBJ whole genome shotgun (WGS) entry which is preliminary data.</text>
</comment>
<comment type="function">
    <text evidence="7">Required for disulfide bond formation in some periplasmic proteins. Acts by transferring its disulfide bond to other proteins and is reduced in the process.</text>
</comment>
<proteinExistence type="inferred from homology"/>
<keyword evidence="4 7" id="KW-0574">Periplasm</keyword>
<evidence type="ECO:0000256" key="1">
    <source>
        <dbReference type="ARBA" id="ARBA00004418"/>
    </source>
</evidence>
<protein>
    <recommendedName>
        <fullName evidence="7">Thiol:disulfide interchange protein</fullName>
    </recommendedName>
</protein>
<keyword evidence="3 7" id="KW-0732">Signal</keyword>
<evidence type="ECO:0000313" key="10">
    <source>
        <dbReference type="EMBL" id="OUL59191.1"/>
    </source>
</evidence>
<feature type="domain" description="Thioredoxin-like fold" evidence="9">
    <location>
        <begin position="113"/>
        <end position="237"/>
    </location>
</feature>
<dbReference type="GO" id="GO:0042597">
    <property type="term" value="C:periplasmic space"/>
    <property type="evidence" value="ECO:0007669"/>
    <property type="project" value="UniProtKB-SubCell"/>
</dbReference>
<dbReference type="EMBL" id="MWPV01000001">
    <property type="protein sequence ID" value="OUL59191.1"/>
    <property type="molecule type" value="Genomic_DNA"/>
</dbReference>
<dbReference type="InterPro" id="IPR017937">
    <property type="entry name" value="Thioredoxin_CS"/>
</dbReference>
<dbReference type="SUPFAM" id="SSF52833">
    <property type="entry name" value="Thioredoxin-like"/>
    <property type="match status" value="1"/>
</dbReference>
<sequence>MKKLLVALAFASFGSMAAPAVVSSDTVVEVNPIVEKFQALGLTVKDIKPSPIPGLKELITDKGVMYANETGQFLIQGTLIDLDNRVNLTEQALSGVRKSGVAEYTDSMIVYKAPEEKHQITVFTDITCGYCRKLHREIEDYLDAGITVRYLAFPRGGMRSEGYNDLMNVWCASDKLKAMTDAKAGEKVAKIDSCNAPVGEHYQLGQSFGITGTPAIILEDGTLIPGYQPAAALKAQLEAVQ</sequence>
<dbReference type="PANTHER" id="PTHR35272">
    <property type="entry name" value="THIOL:DISULFIDE INTERCHANGE PROTEIN DSBC-RELATED"/>
    <property type="match status" value="1"/>
</dbReference>
<dbReference type="CDD" id="cd03020">
    <property type="entry name" value="DsbA_DsbC_DsbG"/>
    <property type="match status" value="1"/>
</dbReference>
<comment type="similarity">
    <text evidence="2 7">Belongs to the thioredoxin family. DsbC subfamily.</text>
</comment>
<dbReference type="OrthoDB" id="12976at2"/>
<name>A0A244CUC0_PSEDV</name>
<evidence type="ECO:0000256" key="3">
    <source>
        <dbReference type="ARBA" id="ARBA00022729"/>
    </source>
</evidence>
<dbReference type="Gene3D" id="3.40.30.10">
    <property type="entry name" value="Glutaredoxin"/>
    <property type="match status" value="1"/>
</dbReference>
<feature type="chain" id="PRO_5011830508" description="Thiol:disulfide interchange protein" evidence="7">
    <location>
        <begin position="18"/>
        <end position="241"/>
    </location>
</feature>
<feature type="domain" description="Disulphide bond isomerase DsbC/G N-terminal" evidence="8">
    <location>
        <begin position="33"/>
        <end position="90"/>
    </location>
</feature>
<evidence type="ECO:0000259" key="8">
    <source>
        <dbReference type="Pfam" id="PF10411"/>
    </source>
</evidence>
<dbReference type="PANTHER" id="PTHR35272:SF3">
    <property type="entry name" value="THIOL:DISULFIDE INTERCHANGE PROTEIN DSBC"/>
    <property type="match status" value="1"/>
</dbReference>
<organism evidence="10 11">
    <name type="scientific">Pseudoalteromonas ulvae</name>
    <dbReference type="NCBI Taxonomy" id="107327"/>
    <lineage>
        <taxon>Bacteria</taxon>
        <taxon>Pseudomonadati</taxon>
        <taxon>Pseudomonadota</taxon>
        <taxon>Gammaproteobacteria</taxon>
        <taxon>Alteromonadales</taxon>
        <taxon>Pseudoalteromonadaceae</taxon>
        <taxon>Pseudoalteromonas</taxon>
    </lineage>
</organism>
<accession>A0A244CUC0</accession>
<comment type="subcellular location">
    <subcellularLocation>
        <location evidence="1 7">Periplasm</location>
    </subcellularLocation>
</comment>
<dbReference type="RefSeq" id="WP_086742584.1">
    <property type="nucleotide sequence ID" value="NZ_MWPV01000001.1"/>
</dbReference>
<evidence type="ECO:0000256" key="5">
    <source>
        <dbReference type="ARBA" id="ARBA00023157"/>
    </source>
</evidence>
<evidence type="ECO:0000256" key="6">
    <source>
        <dbReference type="ARBA" id="ARBA00023284"/>
    </source>
</evidence>
<reference evidence="10 11" key="1">
    <citation type="submission" date="2017-02" db="EMBL/GenBank/DDBJ databases">
        <title>Pseudoalteromonas ulvae TC14 Genome.</title>
        <authorList>
            <person name="Molmeret M."/>
        </authorList>
    </citation>
    <scope>NUCLEOTIDE SEQUENCE [LARGE SCALE GENOMIC DNA]</scope>
    <source>
        <strain evidence="10">TC14</strain>
    </source>
</reference>
<dbReference type="AlphaFoldDB" id="A0A244CUC0"/>
<evidence type="ECO:0000313" key="11">
    <source>
        <dbReference type="Proteomes" id="UP000194841"/>
    </source>
</evidence>
<dbReference type="Proteomes" id="UP000194841">
    <property type="component" value="Unassembled WGS sequence"/>
</dbReference>
<evidence type="ECO:0000256" key="4">
    <source>
        <dbReference type="ARBA" id="ARBA00022764"/>
    </source>
</evidence>